<evidence type="ECO:0000259" key="4">
    <source>
        <dbReference type="Pfam" id="PF01408"/>
    </source>
</evidence>
<dbReference type="EC" id="1.1.1.292" evidence="6"/>
<organism evidence="6 7">
    <name type="scientific">Oerskovia enterophila</name>
    <dbReference type="NCBI Taxonomy" id="43678"/>
    <lineage>
        <taxon>Bacteria</taxon>
        <taxon>Bacillati</taxon>
        <taxon>Actinomycetota</taxon>
        <taxon>Actinomycetes</taxon>
        <taxon>Micrococcales</taxon>
        <taxon>Cellulomonadaceae</taxon>
        <taxon>Oerskovia</taxon>
    </lineage>
</organism>
<dbReference type="InterPro" id="IPR055170">
    <property type="entry name" value="GFO_IDH_MocA-like_dom"/>
</dbReference>
<comment type="caution">
    <text evidence="6">The sequence shown here is derived from an EMBL/GenBank/DDBJ whole genome shotgun (WGS) entry which is preliminary data.</text>
</comment>
<dbReference type="STRING" id="43678.OJAG_11350"/>
<feature type="domain" description="GFO/IDH/MocA-like oxidoreductase" evidence="5">
    <location>
        <begin position="186"/>
        <end position="321"/>
    </location>
</feature>
<dbReference type="Gene3D" id="3.40.50.720">
    <property type="entry name" value="NAD(P)-binding Rossmann-like Domain"/>
    <property type="match status" value="1"/>
</dbReference>
<reference evidence="6 7" key="1">
    <citation type="submission" date="2016-01" db="EMBL/GenBank/DDBJ databases">
        <title>Genome sequence of Oerskovia enterophila VJag, an agar and cellulose degrading bacterium.</title>
        <authorList>
            <person name="Poehlein A."/>
            <person name="Jag V."/>
            <person name="Bengelsdorf F."/>
            <person name="Duerre P."/>
            <person name="Daniel R."/>
        </authorList>
    </citation>
    <scope>NUCLEOTIDE SEQUENCE [LARGE SCALE GENOMIC DNA]</scope>
    <source>
        <strain evidence="6 7">VJag</strain>
    </source>
</reference>
<keyword evidence="1 6" id="KW-0560">Oxidoreductase</keyword>
<evidence type="ECO:0000256" key="1">
    <source>
        <dbReference type="ARBA" id="ARBA00023002"/>
    </source>
</evidence>
<dbReference type="GO" id="GO:0033712">
    <property type="term" value="F:1,5-anhydro-D-fructose reductase (1,5-anhydro-D-mannitol-forming) activity"/>
    <property type="evidence" value="ECO:0007669"/>
    <property type="project" value="UniProtKB-EC"/>
</dbReference>
<gene>
    <name evidence="6" type="primary">afr_3</name>
    <name evidence="6" type="ORF">OJAG_11350</name>
</gene>
<evidence type="ECO:0000256" key="2">
    <source>
        <dbReference type="ARBA" id="ARBA00023027"/>
    </source>
</evidence>
<feature type="region of interest" description="Disordered" evidence="3">
    <location>
        <begin position="1"/>
        <end position="25"/>
    </location>
</feature>
<name>A0A163SAE3_9CELL</name>
<dbReference type="SUPFAM" id="SSF51735">
    <property type="entry name" value="NAD(P)-binding Rossmann-fold domains"/>
    <property type="match status" value="1"/>
</dbReference>
<dbReference type="Gene3D" id="3.30.360.10">
    <property type="entry name" value="Dihydrodipicolinate Reductase, domain 2"/>
    <property type="match status" value="1"/>
</dbReference>
<evidence type="ECO:0000259" key="5">
    <source>
        <dbReference type="Pfam" id="PF22725"/>
    </source>
</evidence>
<dbReference type="PANTHER" id="PTHR43818:SF11">
    <property type="entry name" value="BCDNA.GH03377"/>
    <property type="match status" value="1"/>
</dbReference>
<dbReference type="AlphaFoldDB" id="A0A163SAE3"/>
<proteinExistence type="predicted"/>
<feature type="domain" description="Gfo/Idh/MocA-like oxidoreductase N-terminal" evidence="4">
    <location>
        <begin position="57"/>
        <end position="166"/>
    </location>
</feature>
<dbReference type="InterPro" id="IPR000683">
    <property type="entry name" value="Gfo/Idh/MocA-like_OxRdtase_N"/>
</dbReference>
<dbReference type="GO" id="GO:0000166">
    <property type="term" value="F:nucleotide binding"/>
    <property type="evidence" value="ECO:0007669"/>
    <property type="project" value="InterPro"/>
</dbReference>
<accession>A0A163SAE3</accession>
<evidence type="ECO:0000313" key="6">
    <source>
        <dbReference type="EMBL" id="KZM36176.1"/>
    </source>
</evidence>
<dbReference type="InterPro" id="IPR050463">
    <property type="entry name" value="Gfo/Idh/MocA_oxidrdct_glycsds"/>
</dbReference>
<protein>
    <submittedName>
        <fullName evidence="6">1,5-anhydro-D-fructose reductase</fullName>
        <ecNumber evidence="6">1.1.1.292</ecNumber>
    </submittedName>
</protein>
<feature type="compositionally biased region" description="Polar residues" evidence="3">
    <location>
        <begin position="15"/>
        <end position="25"/>
    </location>
</feature>
<sequence>MRAEEVARDHGAVSAPTTRTEPSSLNGRAVVDAATTPVLVHPASDLLPSRLPAAGYRAGIIGTGFIGEVHARAIRTAGGDLVSVAGIDAPGAREAAADLGALGYAATSQELIDDPDIDVVHICTPNFLHVPLATAALAAGKHVVCEKPLAMDLEGAIALAGLAEEAAAADGRVAVVPFAYRFHPMVREARARVRSGAVGTISLVHGSYLQDWLLRASDDNWRVDPALGGASRAFGDIGSHFCDLLEFTTGQRIVRLVAQTATINAERTGADGRPAAVRTEDAVTLQYETDGGALGSAVISQVSAGRKNRLFLEISGSESTLAFDQEGPETLWEGRRDTSRLLIRNPEALSPEAARYSRLPAGHPQGYQDCFNALVGDTAAAINGQTPDGLPTFADGLRAAHLAEAVARSARTGTWVEVGA</sequence>
<dbReference type="PATRIC" id="fig|43678.3.peg.1185"/>
<dbReference type="Pfam" id="PF01408">
    <property type="entry name" value="GFO_IDH_MocA"/>
    <property type="match status" value="1"/>
</dbReference>
<dbReference type="EMBL" id="LRIE01000058">
    <property type="protein sequence ID" value="KZM36176.1"/>
    <property type="molecule type" value="Genomic_DNA"/>
</dbReference>
<keyword evidence="2" id="KW-0520">NAD</keyword>
<evidence type="ECO:0000256" key="3">
    <source>
        <dbReference type="SAM" id="MobiDB-lite"/>
    </source>
</evidence>
<dbReference type="Pfam" id="PF22725">
    <property type="entry name" value="GFO_IDH_MocA_C3"/>
    <property type="match status" value="1"/>
</dbReference>
<dbReference type="PANTHER" id="PTHR43818">
    <property type="entry name" value="BCDNA.GH03377"/>
    <property type="match status" value="1"/>
</dbReference>
<dbReference type="SUPFAM" id="SSF55347">
    <property type="entry name" value="Glyceraldehyde-3-phosphate dehydrogenase-like, C-terminal domain"/>
    <property type="match status" value="1"/>
</dbReference>
<dbReference type="Proteomes" id="UP000076447">
    <property type="component" value="Unassembled WGS sequence"/>
</dbReference>
<evidence type="ECO:0000313" key="7">
    <source>
        <dbReference type="Proteomes" id="UP000076447"/>
    </source>
</evidence>
<dbReference type="RefSeq" id="WP_082848792.1">
    <property type="nucleotide sequence ID" value="NZ_LRIE01000058.1"/>
</dbReference>
<feature type="compositionally biased region" description="Basic and acidic residues" evidence="3">
    <location>
        <begin position="1"/>
        <end position="11"/>
    </location>
</feature>
<dbReference type="InterPro" id="IPR036291">
    <property type="entry name" value="NAD(P)-bd_dom_sf"/>
</dbReference>
<dbReference type="OrthoDB" id="9792085at2"/>